<gene>
    <name evidence="9" type="ORF">KAR29_10775</name>
</gene>
<evidence type="ECO:0000256" key="4">
    <source>
        <dbReference type="ARBA" id="ARBA00022475"/>
    </source>
</evidence>
<dbReference type="InterPro" id="IPR011606">
    <property type="entry name" value="Brnchd-chn_aa_trnsp_permease"/>
</dbReference>
<keyword evidence="6 8" id="KW-1133">Transmembrane helix</keyword>
<name>A0A9Q7ABI2_9BACT</name>
<comment type="subcellular location">
    <subcellularLocation>
        <location evidence="1">Cell membrane</location>
        <topology evidence="1">Multi-pass membrane protein</topology>
    </subcellularLocation>
</comment>
<accession>A0A9Q7ABI2</accession>
<evidence type="ECO:0000313" key="10">
    <source>
        <dbReference type="Proteomes" id="UP000671879"/>
    </source>
</evidence>
<keyword evidence="4" id="KW-1003">Cell membrane</keyword>
<dbReference type="PANTHER" id="PTHR34979:SF1">
    <property type="entry name" value="INNER MEMBRANE PROTEIN YGAZ"/>
    <property type="match status" value="1"/>
</dbReference>
<keyword evidence="5 8" id="KW-0812">Transmembrane</keyword>
<organism evidence="9 10">
    <name type="scientific">Aminithiophilus ramosus</name>
    <dbReference type="NCBI Taxonomy" id="3029084"/>
    <lineage>
        <taxon>Bacteria</taxon>
        <taxon>Thermotogati</taxon>
        <taxon>Synergistota</taxon>
        <taxon>Synergistia</taxon>
        <taxon>Synergistales</taxon>
        <taxon>Aminithiophilaceae</taxon>
        <taxon>Aminithiophilus</taxon>
    </lineage>
</organism>
<dbReference type="GO" id="GO:1903785">
    <property type="term" value="P:L-valine transmembrane transport"/>
    <property type="evidence" value="ECO:0007669"/>
    <property type="project" value="TreeGrafter"/>
</dbReference>
<protein>
    <submittedName>
        <fullName evidence="9">AzlC family ABC transporter permease</fullName>
    </submittedName>
</protein>
<evidence type="ECO:0000256" key="3">
    <source>
        <dbReference type="ARBA" id="ARBA00022448"/>
    </source>
</evidence>
<proteinExistence type="inferred from homology"/>
<feature type="transmembrane region" description="Helical" evidence="8">
    <location>
        <begin position="189"/>
        <end position="206"/>
    </location>
</feature>
<keyword evidence="3" id="KW-0813">Transport</keyword>
<dbReference type="Proteomes" id="UP000671879">
    <property type="component" value="Chromosome"/>
</dbReference>
<dbReference type="PANTHER" id="PTHR34979">
    <property type="entry name" value="INNER MEMBRANE PROTEIN YGAZ"/>
    <property type="match status" value="1"/>
</dbReference>
<evidence type="ECO:0000256" key="8">
    <source>
        <dbReference type="SAM" id="Phobius"/>
    </source>
</evidence>
<dbReference type="AlphaFoldDB" id="A0A9Q7ABI2"/>
<feature type="transmembrane region" description="Helical" evidence="8">
    <location>
        <begin position="132"/>
        <end position="156"/>
    </location>
</feature>
<dbReference type="GO" id="GO:0005886">
    <property type="term" value="C:plasma membrane"/>
    <property type="evidence" value="ECO:0007669"/>
    <property type="project" value="UniProtKB-SubCell"/>
</dbReference>
<sequence>MLLRSERTSLFGEGLRAAFPVAVGYFPIAVAFGLLARSAGVPGSGAMALSVVVYAGASQFVAVNLMGLGASVAEIVLAVFVLNFRHFLMSSTLARRIAPGTSRARRALLAFGVTDETYAVASLRPEAVLSPAFLLGLNLFSYLSWVAGSFVGFFLASSLPDVFQKGMGIALYAMFIGLLVPSARKNRKVLVVALLSMAVNGLYRVSPLAAFGGGWGVLTATVAAALIGVRLFPSEAVSR</sequence>
<dbReference type="EMBL" id="CP072943">
    <property type="protein sequence ID" value="QTX33795.1"/>
    <property type="molecule type" value="Genomic_DNA"/>
</dbReference>
<dbReference type="KEGG" id="aram:KAR29_10775"/>
<evidence type="ECO:0000256" key="2">
    <source>
        <dbReference type="ARBA" id="ARBA00010735"/>
    </source>
</evidence>
<evidence type="ECO:0000256" key="1">
    <source>
        <dbReference type="ARBA" id="ARBA00004651"/>
    </source>
</evidence>
<feature type="transmembrane region" description="Helical" evidence="8">
    <location>
        <begin position="212"/>
        <end position="232"/>
    </location>
</feature>
<comment type="similarity">
    <text evidence="2">Belongs to the AzlC family.</text>
</comment>
<evidence type="ECO:0000256" key="5">
    <source>
        <dbReference type="ARBA" id="ARBA00022692"/>
    </source>
</evidence>
<evidence type="ECO:0000256" key="6">
    <source>
        <dbReference type="ARBA" id="ARBA00022989"/>
    </source>
</evidence>
<evidence type="ECO:0000256" key="7">
    <source>
        <dbReference type="ARBA" id="ARBA00023136"/>
    </source>
</evidence>
<reference evidence="10" key="1">
    <citation type="submission" date="2021-04" db="EMBL/GenBank/DDBJ databases">
        <title>A novel Synergistetes isolate from a pyrite-forming mixed culture.</title>
        <authorList>
            <person name="Bunk B."/>
            <person name="Sproer C."/>
            <person name="Spring S."/>
            <person name="Pester M."/>
        </authorList>
    </citation>
    <scope>NUCLEOTIDE SEQUENCE [LARGE SCALE GENOMIC DNA]</scope>
    <source>
        <strain evidence="10">J.5.4.2-T.3.5.2</strain>
    </source>
</reference>
<feature type="transmembrane region" description="Helical" evidence="8">
    <location>
        <begin position="162"/>
        <end position="180"/>
    </location>
</feature>
<evidence type="ECO:0000313" key="9">
    <source>
        <dbReference type="EMBL" id="QTX33795.1"/>
    </source>
</evidence>
<feature type="transmembrane region" description="Helical" evidence="8">
    <location>
        <begin position="68"/>
        <end position="88"/>
    </location>
</feature>
<keyword evidence="10" id="KW-1185">Reference proteome</keyword>
<feature type="transmembrane region" description="Helical" evidence="8">
    <location>
        <begin position="17"/>
        <end position="36"/>
    </location>
</feature>
<dbReference type="Pfam" id="PF03591">
    <property type="entry name" value="AzlC"/>
    <property type="match status" value="1"/>
</dbReference>
<keyword evidence="7 8" id="KW-0472">Membrane</keyword>